<dbReference type="EMBL" id="KQ085901">
    <property type="protein sequence ID" value="KLO17778.1"/>
    <property type="molecule type" value="Genomic_DNA"/>
</dbReference>
<accession>A0A0H2S7Y4</accession>
<organism evidence="1 2">
    <name type="scientific">Schizopora paradoxa</name>
    <dbReference type="NCBI Taxonomy" id="27342"/>
    <lineage>
        <taxon>Eukaryota</taxon>
        <taxon>Fungi</taxon>
        <taxon>Dikarya</taxon>
        <taxon>Basidiomycota</taxon>
        <taxon>Agaricomycotina</taxon>
        <taxon>Agaricomycetes</taxon>
        <taxon>Hymenochaetales</taxon>
        <taxon>Schizoporaceae</taxon>
        <taxon>Schizopora</taxon>
    </lineage>
</organism>
<dbReference type="AlphaFoldDB" id="A0A0H2S7Y4"/>
<evidence type="ECO:0000313" key="2">
    <source>
        <dbReference type="Proteomes" id="UP000053477"/>
    </source>
</evidence>
<gene>
    <name evidence="1" type="ORF">SCHPADRAFT_150550</name>
</gene>
<protein>
    <submittedName>
        <fullName evidence="1">Uncharacterized protein</fullName>
    </submittedName>
</protein>
<dbReference type="InParanoid" id="A0A0H2S7Y4"/>
<keyword evidence="2" id="KW-1185">Reference proteome</keyword>
<reference evidence="1 2" key="1">
    <citation type="submission" date="2015-04" db="EMBL/GenBank/DDBJ databases">
        <title>Complete genome sequence of Schizopora paradoxa KUC8140, a cosmopolitan wood degrader in East Asia.</title>
        <authorList>
            <consortium name="DOE Joint Genome Institute"/>
            <person name="Min B."/>
            <person name="Park H."/>
            <person name="Jang Y."/>
            <person name="Kim J.-J."/>
            <person name="Kim K.H."/>
            <person name="Pangilinan J."/>
            <person name="Lipzen A."/>
            <person name="Riley R."/>
            <person name="Grigoriev I.V."/>
            <person name="Spatafora J.W."/>
            <person name="Choi I.-G."/>
        </authorList>
    </citation>
    <scope>NUCLEOTIDE SEQUENCE [LARGE SCALE GENOMIC DNA]</scope>
    <source>
        <strain evidence="1 2">KUC8140</strain>
    </source>
</reference>
<sequence length="201" mass="22515">MDGRRTQPLAGDQMGNSLGAAGLRLCFDFLGFDHVELQISRCLWPSCLVTRWIAAKSRSTVHPLLLMLPRPVQRLYISHRMAKPISPTRFAPEVAPFVCLLLFLFCKLIVESPRLFAAEKHPKNYAKDPRWTYPRRRPLLVHDAPVAKAVDGLPPSRSLSIRVLGLVADPSLIRPSGNPDVASSRISGIAITRVWHILDLR</sequence>
<proteinExistence type="predicted"/>
<evidence type="ECO:0000313" key="1">
    <source>
        <dbReference type="EMBL" id="KLO17778.1"/>
    </source>
</evidence>
<dbReference type="Proteomes" id="UP000053477">
    <property type="component" value="Unassembled WGS sequence"/>
</dbReference>
<name>A0A0H2S7Y4_9AGAM</name>